<proteinExistence type="predicted"/>
<dbReference type="EMBL" id="RDQH01000341">
    <property type="protein sequence ID" value="RXH73238.1"/>
    <property type="molecule type" value="Genomic_DNA"/>
</dbReference>
<name>A0A498HNW6_MALDO</name>
<accession>A0A498HNW6</accession>
<evidence type="ECO:0000256" key="1">
    <source>
        <dbReference type="SAM" id="Phobius"/>
    </source>
</evidence>
<dbReference type="AlphaFoldDB" id="A0A498HNW6"/>
<feature type="transmembrane region" description="Helical" evidence="1">
    <location>
        <begin position="18"/>
        <end position="37"/>
    </location>
</feature>
<dbReference type="Proteomes" id="UP000290289">
    <property type="component" value="Chromosome 15"/>
</dbReference>
<keyword evidence="1" id="KW-0472">Membrane</keyword>
<keyword evidence="1" id="KW-1133">Transmembrane helix</keyword>
<gene>
    <name evidence="2" type="ORF">DVH24_012922</name>
</gene>
<organism evidence="2 3">
    <name type="scientific">Malus domestica</name>
    <name type="common">Apple</name>
    <name type="synonym">Pyrus malus</name>
    <dbReference type="NCBI Taxonomy" id="3750"/>
    <lineage>
        <taxon>Eukaryota</taxon>
        <taxon>Viridiplantae</taxon>
        <taxon>Streptophyta</taxon>
        <taxon>Embryophyta</taxon>
        <taxon>Tracheophyta</taxon>
        <taxon>Spermatophyta</taxon>
        <taxon>Magnoliopsida</taxon>
        <taxon>eudicotyledons</taxon>
        <taxon>Gunneridae</taxon>
        <taxon>Pentapetalae</taxon>
        <taxon>rosids</taxon>
        <taxon>fabids</taxon>
        <taxon>Rosales</taxon>
        <taxon>Rosaceae</taxon>
        <taxon>Amygdaloideae</taxon>
        <taxon>Maleae</taxon>
        <taxon>Malus</taxon>
    </lineage>
</organism>
<evidence type="ECO:0000313" key="3">
    <source>
        <dbReference type="Proteomes" id="UP000290289"/>
    </source>
</evidence>
<protein>
    <submittedName>
        <fullName evidence="2">Uncharacterized protein</fullName>
    </submittedName>
</protein>
<reference evidence="2 3" key="1">
    <citation type="submission" date="2018-10" db="EMBL/GenBank/DDBJ databases">
        <title>A high-quality apple genome assembly.</title>
        <authorList>
            <person name="Hu J."/>
        </authorList>
    </citation>
    <scope>NUCLEOTIDE SEQUENCE [LARGE SCALE GENOMIC DNA]</scope>
    <source>
        <strain evidence="3">cv. HFTH1</strain>
        <tissue evidence="2">Young leaf</tissue>
    </source>
</reference>
<sequence length="267" mass="29991">MLRGDISRELQAVFRNRLYVSSIVMLLLVAMHLRALFAQRNDNSVGVTRSLDISLVFAINSVYCYYPSPSVVYPSALQNRAVHQETEAMVEEKESDYEYPEREATTEEKPYKDEYPYCGGGGDGGVRRRKRSTAQNIAAATAELFHMVNDDESETDIEAEMVAARRAIIFVLEVCPSYSGIVFVWDSILHLAATRNSGEDTSVSACWAPSSMTFVLICWSLTQSNSIMFERKQFQQHTGWLDSRLGIGRGDAMERGSASVIVRYSYS</sequence>
<keyword evidence="3" id="KW-1185">Reference proteome</keyword>
<keyword evidence="1" id="KW-0812">Transmembrane</keyword>
<evidence type="ECO:0000313" key="2">
    <source>
        <dbReference type="EMBL" id="RXH73238.1"/>
    </source>
</evidence>
<comment type="caution">
    <text evidence="2">The sequence shown here is derived from an EMBL/GenBank/DDBJ whole genome shotgun (WGS) entry which is preliminary data.</text>
</comment>